<dbReference type="Gramene" id="mRNA:HanXRQr2_Chr10g0462691">
    <property type="protein sequence ID" value="mRNA:HanXRQr2_Chr10g0462691"/>
    <property type="gene ID" value="HanXRQr2_Chr10g0462691"/>
</dbReference>
<protein>
    <submittedName>
        <fullName evidence="2">Uncharacterized protein</fullName>
    </submittedName>
</protein>
<evidence type="ECO:0000313" key="2">
    <source>
        <dbReference type="EMBL" id="KAF5788314.1"/>
    </source>
</evidence>
<organism evidence="2 3">
    <name type="scientific">Helianthus annuus</name>
    <name type="common">Common sunflower</name>
    <dbReference type="NCBI Taxonomy" id="4232"/>
    <lineage>
        <taxon>Eukaryota</taxon>
        <taxon>Viridiplantae</taxon>
        <taxon>Streptophyta</taxon>
        <taxon>Embryophyta</taxon>
        <taxon>Tracheophyta</taxon>
        <taxon>Spermatophyta</taxon>
        <taxon>Magnoliopsida</taxon>
        <taxon>eudicotyledons</taxon>
        <taxon>Gunneridae</taxon>
        <taxon>Pentapetalae</taxon>
        <taxon>asterids</taxon>
        <taxon>campanulids</taxon>
        <taxon>Asterales</taxon>
        <taxon>Asteraceae</taxon>
        <taxon>Asteroideae</taxon>
        <taxon>Heliantheae alliance</taxon>
        <taxon>Heliantheae</taxon>
        <taxon>Helianthus</taxon>
    </lineage>
</organism>
<gene>
    <name evidence="2" type="ORF">HanXRQr2_Chr10g0462691</name>
</gene>
<comment type="caution">
    <text evidence="2">The sequence shown here is derived from an EMBL/GenBank/DDBJ whole genome shotgun (WGS) entry which is preliminary data.</text>
</comment>
<feature type="region of interest" description="Disordered" evidence="1">
    <location>
        <begin position="1"/>
        <end position="42"/>
    </location>
</feature>
<name>A0A9K3N665_HELAN</name>
<proteinExistence type="predicted"/>
<keyword evidence="3" id="KW-1185">Reference proteome</keyword>
<reference evidence="2" key="2">
    <citation type="submission" date="2020-06" db="EMBL/GenBank/DDBJ databases">
        <title>Helianthus annuus Genome sequencing and assembly Release 2.</title>
        <authorList>
            <person name="Gouzy J."/>
            <person name="Langlade N."/>
            <person name="Munos S."/>
        </authorList>
    </citation>
    <scope>NUCLEOTIDE SEQUENCE</scope>
    <source>
        <tissue evidence="2">Leaves</tissue>
    </source>
</reference>
<dbReference type="AlphaFoldDB" id="A0A9K3N665"/>
<dbReference type="EMBL" id="MNCJ02000325">
    <property type="protein sequence ID" value="KAF5788314.1"/>
    <property type="molecule type" value="Genomic_DNA"/>
</dbReference>
<evidence type="ECO:0000313" key="3">
    <source>
        <dbReference type="Proteomes" id="UP000215914"/>
    </source>
</evidence>
<evidence type="ECO:0000256" key="1">
    <source>
        <dbReference type="SAM" id="MobiDB-lite"/>
    </source>
</evidence>
<sequence length="107" mass="12536">MAERKPIFNTSDPSSSSQKRSRSTASYQTPLRPTLPEPDETKMKDLMHQLLVKDMLTMSEVTFAQRQIADCTWVADSFLKMSHEEVCRIITKARDEEDAWKRKRRME</sequence>
<reference evidence="2" key="1">
    <citation type="journal article" date="2017" name="Nature">
        <title>The sunflower genome provides insights into oil metabolism, flowering and Asterid evolution.</title>
        <authorList>
            <person name="Badouin H."/>
            <person name="Gouzy J."/>
            <person name="Grassa C.J."/>
            <person name="Murat F."/>
            <person name="Staton S.E."/>
            <person name="Cottret L."/>
            <person name="Lelandais-Briere C."/>
            <person name="Owens G.L."/>
            <person name="Carrere S."/>
            <person name="Mayjonade B."/>
            <person name="Legrand L."/>
            <person name="Gill N."/>
            <person name="Kane N.C."/>
            <person name="Bowers J.E."/>
            <person name="Hubner S."/>
            <person name="Bellec A."/>
            <person name="Berard A."/>
            <person name="Berges H."/>
            <person name="Blanchet N."/>
            <person name="Boniface M.C."/>
            <person name="Brunel D."/>
            <person name="Catrice O."/>
            <person name="Chaidir N."/>
            <person name="Claudel C."/>
            <person name="Donnadieu C."/>
            <person name="Faraut T."/>
            <person name="Fievet G."/>
            <person name="Helmstetter N."/>
            <person name="King M."/>
            <person name="Knapp S.J."/>
            <person name="Lai Z."/>
            <person name="Le Paslier M.C."/>
            <person name="Lippi Y."/>
            <person name="Lorenzon L."/>
            <person name="Mandel J.R."/>
            <person name="Marage G."/>
            <person name="Marchand G."/>
            <person name="Marquand E."/>
            <person name="Bret-Mestries E."/>
            <person name="Morien E."/>
            <person name="Nambeesan S."/>
            <person name="Nguyen T."/>
            <person name="Pegot-Espagnet P."/>
            <person name="Pouilly N."/>
            <person name="Raftis F."/>
            <person name="Sallet E."/>
            <person name="Schiex T."/>
            <person name="Thomas J."/>
            <person name="Vandecasteele C."/>
            <person name="Vares D."/>
            <person name="Vear F."/>
            <person name="Vautrin S."/>
            <person name="Crespi M."/>
            <person name="Mangin B."/>
            <person name="Burke J.M."/>
            <person name="Salse J."/>
            <person name="Munos S."/>
            <person name="Vincourt P."/>
            <person name="Rieseberg L.H."/>
            <person name="Langlade N.B."/>
        </authorList>
    </citation>
    <scope>NUCLEOTIDE SEQUENCE</scope>
    <source>
        <tissue evidence="2">Leaves</tissue>
    </source>
</reference>
<dbReference type="Proteomes" id="UP000215914">
    <property type="component" value="Unassembled WGS sequence"/>
</dbReference>
<feature type="compositionally biased region" description="Low complexity" evidence="1">
    <location>
        <begin position="11"/>
        <end position="26"/>
    </location>
</feature>
<accession>A0A9K3N665</accession>